<dbReference type="AlphaFoldDB" id="Q6ZL99"/>
<sequence>MATTFSSGRPMPSGREWARHRFELTEWARLVTAKGVEDIVFVNKLREGILDGSDETNFFETAPTEKNINSGVGKREHD</sequence>
<gene>
    <name evidence="1" type="primary">OJ1065_B06.14</name>
</gene>
<accession>Q6ZL99</accession>
<name>Q6ZL99_ORYSJ</name>
<dbReference type="Proteomes" id="UP000000763">
    <property type="component" value="Chromosome 7"/>
</dbReference>
<dbReference type="EMBL" id="AP003804">
    <property type="protein sequence ID" value="BAC83068.1"/>
    <property type="molecule type" value="Genomic_DNA"/>
</dbReference>
<reference evidence="2" key="2">
    <citation type="journal article" date="2008" name="Nucleic Acids Res.">
        <title>The rice annotation project database (RAP-DB): 2008 update.</title>
        <authorList>
            <consortium name="The rice annotation project (RAP)"/>
        </authorList>
    </citation>
    <scope>GENOME REANNOTATION</scope>
    <source>
        <strain evidence="2">cv. Nipponbare</strain>
    </source>
</reference>
<protein>
    <submittedName>
        <fullName evidence="1">Uncharacterized protein</fullName>
    </submittedName>
</protein>
<proteinExistence type="predicted"/>
<reference evidence="2" key="1">
    <citation type="journal article" date="2005" name="Nature">
        <title>The map-based sequence of the rice genome.</title>
        <authorList>
            <consortium name="International rice genome sequencing project (IRGSP)"/>
            <person name="Matsumoto T."/>
            <person name="Wu J."/>
            <person name="Kanamori H."/>
            <person name="Katayose Y."/>
            <person name="Fujisawa M."/>
            <person name="Namiki N."/>
            <person name="Mizuno H."/>
            <person name="Yamamoto K."/>
            <person name="Antonio B.A."/>
            <person name="Baba T."/>
            <person name="Sakata K."/>
            <person name="Nagamura Y."/>
            <person name="Aoki H."/>
            <person name="Arikawa K."/>
            <person name="Arita K."/>
            <person name="Bito T."/>
            <person name="Chiden Y."/>
            <person name="Fujitsuka N."/>
            <person name="Fukunaka R."/>
            <person name="Hamada M."/>
            <person name="Harada C."/>
            <person name="Hayashi A."/>
            <person name="Hijishita S."/>
            <person name="Honda M."/>
            <person name="Hosokawa S."/>
            <person name="Ichikawa Y."/>
            <person name="Idonuma A."/>
            <person name="Iijima M."/>
            <person name="Ikeda M."/>
            <person name="Ikeno M."/>
            <person name="Ito K."/>
            <person name="Ito S."/>
            <person name="Ito T."/>
            <person name="Ito Y."/>
            <person name="Ito Y."/>
            <person name="Iwabuchi A."/>
            <person name="Kamiya K."/>
            <person name="Karasawa W."/>
            <person name="Kurita K."/>
            <person name="Katagiri S."/>
            <person name="Kikuta A."/>
            <person name="Kobayashi H."/>
            <person name="Kobayashi N."/>
            <person name="Machita K."/>
            <person name="Maehara T."/>
            <person name="Masukawa M."/>
            <person name="Mizubayashi T."/>
            <person name="Mukai Y."/>
            <person name="Nagasaki H."/>
            <person name="Nagata Y."/>
            <person name="Naito S."/>
            <person name="Nakashima M."/>
            <person name="Nakama Y."/>
            <person name="Nakamichi Y."/>
            <person name="Nakamura M."/>
            <person name="Meguro A."/>
            <person name="Negishi M."/>
            <person name="Ohta I."/>
            <person name="Ohta T."/>
            <person name="Okamoto M."/>
            <person name="Ono N."/>
            <person name="Saji S."/>
            <person name="Sakaguchi M."/>
            <person name="Sakai K."/>
            <person name="Shibata M."/>
            <person name="Shimokawa T."/>
            <person name="Song J."/>
            <person name="Takazaki Y."/>
            <person name="Terasawa K."/>
            <person name="Tsugane M."/>
            <person name="Tsuji K."/>
            <person name="Ueda S."/>
            <person name="Waki K."/>
            <person name="Yamagata H."/>
            <person name="Yamamoto M."/>
            <person name="Yamamoto S."/>
            <person name="Yamane H."/>
            <person name="Yoshiki S."/>
            <person name="Yoshihara R."/>
            <person name="Yukawa K."/>
            <person name="Zhong H."/>
            <person name="Yano M."/>
            <person name="Yuan Q."/>
            <person name="Ouyang S."/>
            <person name="Liu J."/>
            <person name="Jones K.M."/>
            <person name="Gansberger K."/>
            <person name="Moffat K."/>
            <person name="Hill J."/>
            <person name="Bera J."/>
            <person name="Fadrosh D."/>
            <person name="Jin S."/>
            <person name="Johri S."/>
            <person name="Kim M."/>
            <person name="Overton L."/>
            <person name="Reardon M."/>
            <person name="Tsitrin T."/>
            <person name="Vuong H."/>
            <person name="Weaver B."/>
            <person name="Ciecko A."/>
            <person name="Tallon L."/>
            <person name="Jackson J."/>
            <person name="Pai G."/>
            <person name="Aken S.V."/>
            <person name="Utterback T."/>
            <person name="Reidmuller S."/>
            <person name="Feldblyum T."/>
            <person name="Hsiao J."/>
            <person name="Zismann V."/>
            <person name="Iobst S."/>
            <person name="de Vazeille A.R."/>
            <person name="Buell C.R."/>
            <person name="Ying K."/>
            <person name="Li Y."/>
            <person name="Lu T."/>
            <person name="Huang Y."/>
            <person name="Zhao Q."/>
            <person name="Feng Q."/>
            <person name="Zhang L."/>
            <person name="Zhu J."/>
            <person name="Weng Q."/>
            <person name="Mu J."/>
            <person name="Lu Y."/>
            <person name="Fan D."/>
            <person name="Liu Y."/>
            <person name="Guan J."/>
            <person name="Zhang Y."/>
            <person name="Yu S."/>
            <person name="Liu X."/>
            <person name="Zhang Y."/>
            <person name="Hong G."/>
            <person name="Han B."/>
            <person name="Choisne N."/>
            <person name="Demange N."/>
            <person name="Orjeda G."/>
            <person name="Samain S."/>
            <person name="Cattolico L."/>
            <person name="Pelletier E."/>
            <person name="Couloux A."/>
            <person name="Segurens B."/>
            <person name="Wincker P."/>
            <person name="D'Hont A."/>
            <person name="Scarpelli C."/>
            <person name="Weissenbach J."/>
            <person name="Salanoubat M."/>
            <person name="Quetier F."/>
            <person name="Yu Y."/>
            <person name="Kim H.R."/>
            <person name="Rambo T."/>
            <person name="Currie J."/>
            <person name="Collura K."/>
            <person name="Luo M."/>
            <person name="Yang T."/>
            <person name="Ammiraju J.S.S."/>
            <person name="Engler F."/>
            <person name="Soderlund C."/>
            <person name="Wing R.A."/>
            <person name="Palmer L.E."/>
            <person name="de la Bastide M."/>
            <person name="Spiegel L."/>
            <person name="Nascimento L."/>
            <person name="Zutavern T."/>
            <person name="O'Shaughnessy A."/>
            <person name="Dike S."/>
            <person name="Dedhia N."/>
            <person name="Preston R."/>
            <person name="Balija V."/>
            <person name="McCombie W.R."/>
            <person name="Chow T."/>
            <person name="Chen H."/>
            <person name="Chung M."/>
            <person name="Chen C."/>
            <person name="Shaw J."/>
            <person name="Wu H."/>
            <person name="Hsiao K."/>
            <person name="Chao Y."/>
            <person name="Chu M."/>
            <person name="Cheng C."/>
            <person name="Hour A."/>
            <person name="Lee P."/>
            <person name="Lin S."/>
            <person name="Lin Y."/>
            <person name="Liou J."/>
            <person name="Liu S."/>
            <person name="Hsing Y."/>
            <person name="Raghuvanshi S."/>
            <person name="Mohanty A."/>
            <person name="Bharti A.K."/>
            <person name="Gaur A."/>
            <person name="Gupta V."/>
            <person name="Kumar D."/>
            <person name="Ravi V."/>
            <person name="Vij S."/>
            <person name="Kapur A."/>
            <person name="Khurana P."/>
            <person name="Khurana P."/>
            <person name="Khurana J.P."/>
            <person name="Tyagi A.K."/>
            <person name="Gaikwad K."/>
            <person name="Singh A."/>
            <person name="Dalal V."/>
            <person name="Srivastava S."/>
            <person name="Dixit A."/>
            <person name="Pal A.K."/>
            <person name="Ghazi I.A."/>
            <person name="Yadav M."/>
            <person name="Pandit A."/>
            <person name="Bhargava A."/>
            <person name="Sureshbabu K."/>
            <person name="Batra K."/>
            <person name="Sharma T.R."/>
            <person name="Mohapatra T."/>
            <person name="Singh N.K."/>
            <person name="Messing J."/>
            <person name="Nelson A.B."/>
            <person name="Fuks G."/>
            <person name="Kavchok S."/>
            <person name="Keizer G."/>
            <person name="Linton E."/>
            <person name="Llaca V."/>
            <person name="Song R."/>
            <person name="Tanyolac B."/>
            <person name="Young S."/>
            <person name="Ho-Il K."/>
            <person name="Hahn J.H."/>
            <person name="Sangsakoo G."/>
            <person name="Vanavichit A."/>
            <person name="de Mattos Luiz.A.T."/>
            <person name="Zimmer P.D."/>
            <person name="Malone G."/>
            <person name="Dellagostin O."/>
            <person name="de Oliveira A.C."/>
            <person name="Bevan M."/>
            <person name="Bancroft I."/>
            <person name="Minx P."/>
            <person name="Cordum H."/>
            <person name="Wilson R."/>
            <person name="Cheng Z."/>
            <person name="Jin W."/>
            <person name="Jiang J."/>
            <person name="Leong S.A."/>
            <person name="Iwama H."/>
            <person name="Gojobori T."/>
            <person name="Itoh T."/>
            <person name="Niimura Y."/>
            <person name="Fujii Y."/>
            <person name="Habara T."/>
            <person name="Sakai H."/>
            <person name="Sato Y."/>
            <person name="Wilson G."/>
            <person name="Kumar K."/>
            <person name="McCouch S."/>
            <person name="Juretic N."/>
            <person name="Hoen D."/>
            <person name="Wright S."/>
            <person name="Bruskiewich R."/>
            <person name="Bureau T."/>
            <person name="Miyao A."/>
            <person name="Hirochika H."/>
            <person name="Nishikawa T."/>
            <person name="Kadowaki K."/>
            <person name="Sugiura M."/>
            <person name="Burr B."/>
            <person name="Sasaki T."/>
        </authorList>
    </citation>
    <scope>NUCLEOTIDE SEQUENCE [LARGE SCALE GENOMIC DNA]</scope>
    <source>
        <strain evidence="2">cv. Nipponbare</strain>
    </source>
</reference>
<evidence type="ECO:0000313" key="2">
    <source>
        <dbReference type="Proteomes" id="UP000000763"/>
    </source>
</evidence>
<organism evidence="1 2">
    <name type="scientific">Oryza sativa subsp. japonica</name>
    <name type="common">Rice</name>
    <dbReference type="NCBI Taxonomy" id="39947"/>
    <lineage>
        <taxon>Eukaryota</taxon>
        <taxon>Viridiplantae</taxon>
        <taxon>Streptophyta</taxon>
        <taxon>Embryophyta</taxon>
        <taxon>Tracheophyta</taxon>
        <taxon>Spermatophyta</taxon>
        <taxon>Magnoliopsida</taxon>
        <taxon>Liliopsida</taxon>
        <taxon>Poales</taxon>
        <taxon>Poaceae</taxon>
        <taxon>BOP clade</taxon>
        <taxon>Oryzoideae</taxon>
        <taxon>Oryzeae</taxon>
        <taxon>Oryzinae</taxon>
        <taxon>Oryza</taxon>
        <taxon>Oryza sativa</taxon>
    </lineage>
</organism>
<evidence type="ECO:0000313" key="1">
    <source>
        <dbReference type="EMBL" id="BAC83068.1"/>
    </source>
</evidence>